<keyword evidence="3" id="KW-0170">Cobalt</keyword>
<feature type="binding site" evidence="3">
    <location>
        <position position="304"/>
    </location>
    <ligand>
        <name>phosphoenolpyruvate</name>
        <dbReference type="ChEBI" id="CHEBI:58702"/>
    </ligand>
</feature>
<dbReference type="KEGG" id="scy:SCATT_54870"/>
<sequence length="460" mass="49904">MILTETPPGTPPTTPGAPSATIPPAANWRTLPAVQQPTWSDPALAARVMDHLALQPSLTAPADVRRLGAALAHVSAGRAFLVQAGDCAEPVGAAGLAAVRGKHRVIGEMAEIISSAWNAPTVTVGRIAGQYAKPRSQPQETVDGRTLPVFRGSMVNAPEPDPAARRHDPRRMLTAYHTARGVLGELHLIAHETASGQLSELWAPDAEPWTGQLPTRPWDGTLRSIVRDYGQTRRTDGTWRRTGMWTSHEALVLDYEQAFVRLDPFTGEHYLLSTHQPWIGERTRQTDGAHVAFAARIANPVGLKVGPDADPATVVELCRRLDPHRRPGRLTLITRMGAARVRDRLPRIVRAVEEAGHEVVWACDPMHGNTVTEGGRKTRHLSAVHDEIRGFFEVLRRAGQWPGGVHLEVAGDHVTECLGDHGPKDAAGLARAYRTLCDPRLNDDQARATAGLIADLIARG</sequence>
<dbReference type="GO" id="GO:0008652">
    <property type="term" value="P:amino acid biosynthetic process"/>
    <property type="evidence" value="ECO:0007669"/>
    <property type="project" value="UniProtKB-KW"/>
</dbReference>
<comment type="similarity">
    <text evidence="1 4">Belongs to the class-II DAHP synthase family.</text>
</comment>
<dbReference type="PANTHER" id="PTHR21337:SF0">
    <property type="entry name" value="PHOSPHO-2-DEHYDRO-3-DEOXYHEPTONATE ALDOLASE"/>
    <property type="match status" value="1"/>
</dbReference>
<comment type="catalytic activity">
    <reaction evidence="4">
        <text>D-erythrose 4-phosphate + phosphoenolpyruvate + H2O = 7-phospho-2-dehydro-3-deoxy-D-arabino-heptonate + phosphate</text>
        <dbReference type="Rhea" id="RHEA:14717"/>
        <dbReference type="ChEBI" id="CHEBI:15377"/>
        <dbReference type="ChEBI" id="CHEBI:16897"/>
        <dbReference type="ChEBI" id="CHEBI:43474"/>
        <dbReference type="ChEBI" id="CHEBI:58394"/>
        <dbReference type="ChEBI" id="CHEBI:58702"/>
        <dbReference type="EC" id="2.5.1.54"/>
    </reaction>
</comment>
<dbReference type="OrthoDB" id="9766852at2"/>
<dbReference type="GO" id="GO:0009073">
    <property type="term" value="P:aromatic amino acid family biosynthetic process"/>
    <property type="evidence" value="ECO:0007669"/>
    <property type="project" value="UniProtKB-KW"/>
</dbReference>
<dbReference type="InterPro" id="IPR013785">
    <property type="entry name" value="Aldolase_TIM"/>
</dbReference>
<comment type="cofactor">
    <cofactor evidence="3">
        <name>Mn(2+)</name>
        <dbReference type="ChEBI" id="CHEBI:29035"/>
    </cofactor>
    <cofactor evidence="3">
        <name>Co(2+)</name>
        <dbReference type="ChEBI" id="CHEBI:48828"/>
    </cofactor>
    <cofactor evidence="3">
        <name>Cd(2+)</name>
        <dbReference type="ChEBI" id="CHEBI:48775"/>
    </cofactor>
    <text evidence="3">Binds 1 divalent cation per subunit. The enzyme is active with manganese, cobalt or cadmium ions.</text>
</comment>
<reference evidence="7" key="1">
    <citation type="submission" date="2011-12" db="EMBL/GenBank/DDBJ databases">
        <title>Complete genome sequence of Streptomyces cattleya strain DSM 46488.</title>
        <authorList>
            <person name="Ou H.-Y."/>
            <person name="Li P."/>
            <person name="Zhao C."/>
            <person name="O'Hagan D."/>
            <person name="Deng Z."/>
        </authorList>
    </citation>
    <scope>NUCLEOTIDE SEQUENCE [LARGE SCALE GENOMIC DNA]</scope>
    <source>
        <strain evidence="7">ATCC 35852 / DSM 46488 / JCM 4925 / NBRC 14057 / NRRL 8057</strain>
    </source>
</reference>
<feature type="region of interest" description="Disordered" evidence="5">
    <location>
        <begin position="1"/>
        <end position="23"/>
    </location>
</feature>
<organism evidence="6 7">
    <name type="scientific">Streptantibioticus cattleyicolor (strain ATCC 35852 / DSM 46488 / JCM 4925 / NBRC 14057 / NRRL 8057)</name>
    <name type="common">Streptomyces cattleya</name>
    <dbReference type="NCBI Taxonomy" id="1003195"/>
    <lineage>
        <taxon>Bacteria</taxon>
        <taxon>Bacillati</taxon>
        <taxon>Actinomycetota</taxon>
        <taxon>Actinomycetes</taxon>
        <taxon>Kitasatosporales</taxon>
        <taxon>Streptomycetaceae</taxon>
        <taxon>Streptantibioticus</taxon>
    </lineage>
</organism>
<gene>
    <name evidence="6" type="ordered locus">SCATT_54870</name>
</gene>
<feature type="binding site" evidence="3">
    <location>
        <begin position="281"/>
        <end position="282"/>
    </location>
    <ligand>
        <name>phosphoenolpyruvate</name>
        <dbReference type="ChEBI" id="CHEBI:58702"/>
    </ligand>
</feature>
<dbReference type="HOGENOM" id="CLU_026885_1_0_11"/>
<feature type="binding site" evidence="3">
    <location>
        <position position="126"/>
    </location>
    <ligand>
        <name>phosphoenolpyruvate</name>
        <dbReference type="ChEBI" id="CHEBI:58702"/>
    </ligand>
</feature>
<keyword evidence="3" id="KW-0464">Manganese</keyword>
<feature type="binding site" evidence="3">
    <location>
        <position position="408"/>
    </location>
    <ligand>
        <name>Mn(2+)</name>
        <dbReference type="ChEBI" id="CHEBI:29035"/>
    </ligand>
</feature>
<protein>
    <recommendedName>
        <fullName evidence="4">Phospho-2-dehydro-3-deoxyheptonate aldolase</fullName>
        <ecNumber evidence="4">2.5.1.54</ecNumber>
    </recommendedName>
</protein>
<dbReference type="KEGG" id="sct:SCAT_5489"/>
<dbReference type="GO" id="GO:0003849">
    <property type="term" value="F:3-deoxy-7-phosphoheptulonate synthase activity"/>
    <property type="evidence" value="ECO:0007669"/>
    <property type="project" value="UniProtKB-EC"/>
</dbReference>
<dbReference type="Pfam" id="PF01474">
    <property type="entry name" value="DAHP_synth_2"/>
    <property type="match status" value="1"/>
</dbReference>
<keyword evidence="4" id="KW-0028">Amino-acid biosynthesis</keyword>
<evidence type="ECO:0000256" key="5">
    <source>
        <dbReference type="SAM" id="MobiDB-lite"/>
    </source>
</evidence>
<accession>G8WY87</accession>
<comment type="pathway">
    <text evidence="4">Metabolic intermediate biosynthesis; chorismate biosynthesis; chorismate from D-erythrose 4-phosphate and phosphoenolpyruvate: step 1/7.</text>
</comment>
<dbReference type="PATRIC" id="fig|1003195.11.peg.6908"/>
<dbReference type="RefSeq" id="WP_014146191.1">
    <property type="nucleotide sequence ID" value="NC_016111.1"/>
</dbReference>
<dbReference type="EMBL" id="CP003219">
    <property type="protein sequence ID" value="AEW97858.1"/>
    <property type="molecule type" value="Genomic_DNA"/>
</dbReference>
<dbReference type="InterPro" id="IPR002480">
    <property type="entry name" value="DAHP_synth_2"/>
</dbReference>
<dbReference type="eggNOG" id="COG3200">
    <property type="taxonomic scope" value="Bacteria"/>
</dbReference>
<dbReference type="Gene3D" id="3.20.20.70">
    <property type="entry name" value="Aldolase class I"/>
    <property type="match status" value="2"/>
</dbReference>
<dbReference type="GO" id="GO:0009423">
    <property type="term" value="P:chorismate biosynthetic process"/>
    <property type="evidence" value="ECO:0007669"/>
    <property type="project" value="UniProtKB-UniPathway"/>
</dbReference>
<dbReference type="PANTHER" id="PTHR21337">
    <property type="entry name" value="PHOSPHO-2-DEHYDRO-3-DEOXYHEPTONATE ALDOLASE 1, 2"/>
    <property type="match status" value="1"/>
</dbReference>
<keyword evidence="2 4" id="KW-0808">Transferase</keyword>
<proteinExistence type="inferred from homology"/>
<evidence type="ECO:0000313" key="7">
    <source>
        <dbReference type="Proteomes" id="UP000007842"/>
    </source>
</evidence>
<evidence type="ECO:0000256" key="2">
    <source>
        <dbReference type="ARBA" id="ARBA00022679"/>
    </source>
</evidence>
<feature type="binding site" evidence="3">
    <location>
        <position position="87"/>
    </location>
    <ligand>
        <name>Mn(2+)</name>
        <dbReference type="ChEBI" id="CHEBI:29035"/>
    </ligand>
</feature>
<evidence type="ECO:0000256" key="4">
    <source>
        <dbReference type="RuleBase" id="RU363071"/>
    </source>
</evidence>
<dbReference type="AlphaFoldDB" id="F8JQL1"/>
<keyword evidence="4" id="KW-0057">Aromatic amino acid biosynthesis</keyword>
<evidence type="ECO:0000256" key="1">
    <source>
        <dbReference type="ARBA" id="ARBA00008911"/>
    </source>
</evidence>
<feature type="binding site" evidence="3">
    <location>
        <position position="367"/>
    </location>
    <ligand>
        <name>Mn(2+)</name>
        <dbReference type="ChEBI" id="CHEBI:29035"/>
    </ligand>
</feature>
<feature type="binding site" evidence="3">
    <location>
        <position position="335"/>
    </location>
    <ligand>
        <name>phosphoenolpyruvate</name>
        <dbReference type="ChEBI" id="CHEBI:58702"/>
    </ligand>
</feature>
<accession>F8JQL1</accession>
<evidence type="ECO:0000313" key="6">
    <source>
        <dbReference type="EMBL" id="AEW97858.1"/>
    </source>
</evidence>
<keyword evidence="7" id="KW-1185">Reference proteome</keyword>
<dbReference type="EC" id="2.5.1.54" evidence="4"/>
<dbReference type="SUPFAM" id="SSF51569">
    <property type="entry name" value="Aldolase"/>
    <property type="match status" value="1"/>
</dbReference>
<dbReference type="UniPathway" id="UPA00053">
    <property type="reaction ID" value="UER00084"/>
</dbReference>
<name>F8JQL1_STREN</name>
<dbReference type="STRING" id="1003195.SCATT_54870"/>
<keyword evidence="3" id="KW-0104">Cadmium</keyword>
<dbReference type="Proteomes" id="UP000007842">
    <property type="component" value="Chromosome"/>
</dbReference>
<feature type="binding site" evidence="3">
    <location>
        <position position="438"/>
    </location>
    <ligand>
        <name>Mn(2+)</name>
        <dbReference type="ChEBI" id="CHEBI:29035"/>
    </ligand>
</feature>
<evidence type="ECO:0000256" key="3">
    <source>
        <dbReference type="PIRSR" id="PIRSR602480-1"/>
    </source>
</evidence>